<keyword evidence="3" id="KW-0560">Oxidoreductase</keyword>
<keyword evidence="2" id="KW-0732">Signal</keyword>
<evidence type="ECO:0000256" key="6">
    <source>
        <dbReference type="SAM" id="MobiDB-lite"/>
    </source>
</evidence>
<feature type="transmembrane region" description="Helical" evidence="7">
    <location>
        <begin position="30"/>
        <end position="50"/>
    </location>
</feature>
<dbReference type="Pfam" id="PF13462">
    <property type="entry name" value="Thioredoxin_4"/>
    <property type="match status" value="1"/>
</dbReference>
<gene>
    <name evidence="9" type="ORF">EDD33_2580</name>
</gene>
<evidence type="ECO:0000313" key="10">
    <source>
        <dbReference type="Proteomes" id="UP000281738"/>
    </source>
</evidence>
<comment type="caution">
    <text evidence="9">The sequence shown here is derived from an EMBL/GenBank/DDBJ whole genome shotgun (WGS) entry which is preliminary data.</text>
</comment>
<reference evidence="9 10" key="1">
    <citation type="submission" date="2018-11" db="EMBL/GenBank/DDBJ databases">
        <title>Sequencing the genomes of 1000 actinobacteria strains.</title>
        <authorList>
            <person name="Klenk H.-P."/>
        </authorList>
    </citation>
    <scope>NUCLEOTIDE SEQUENCE [LARGE SCALE GENOMIC DNA]</scope>
    <source>
        <strain evidence="9 10">DSM 12652</strain>
    </source>
</reference>
<keyword evidence="5" id="KW-0676">Redox-active center</keyword>
<evidence type="ECO:0000313" key="9">
    <source>
        <dbReference type="EMBL" id="ROR91706.1"/>
    </source>
</evidence>
<keyword evidence="7" id="KW-1133">Transmembrane helix</keyword>
<evidence type="ECO:0000256" key="1">
    <source>
        <dbReference type="ARBA" id="ARBA00005791"/>
    </source>
</evidence>
<keyword evidence="10" id="KW-1185">Reference proteome</keyword>
<name>A0A3N2CW68_9ACTN</name>
<keyword evidence="4" id="KW-1015">Disulfide bond</keyword>
<proteinExistence type="inferred from homology"/>
<dbReference type="GO" id="GO:0016853">
    <property type="term" value="F:isomerase activity"/>
    <property type="evidence" value="ECO:0007669"/>
    <property type="project" value="UniProtKB-KW"/>
</dbReference>
<evidence type="ECO:0000259" key="8">
    <source>
        <dbReference type="Pfam" id="PF13462"/>
    </source>
</evidence>
<evidence type="ECO:0000256" key="4">
    <source>
        <dbReference type="ARBA" id="ARBA00023157"/>
    </source>
</evidence>
<evidence type="ECO:0000256" key="2">
    <source>
        <dbReference type="ARBA" id="ARBA00022729"/>
    </source>
</evidence>
<dbReference type="PANTHER" id="PTHR13887:SF14">
    <property type="entry name" value="DISULFIDE BOND FORMATION PROTEIN D"/>
    <property type="match status" value="1"/>
</dbReference>
<dbReference type="PANTHER" id="PTHR13887">
    <property type="entry name" value="GLUTATHIONE S-TRANSFERASE KAPPA"/>
    <property type="match status" value="1"/>
</dbReference>
<feature type="region of interest" description="Disordered" evidence="6">
    <location>
        <begin position="205"/>
        <end position="234"/>
    </location>
</feature>
<evidence type="ECO:0000256" key="7">
    <source>
        <dbReference type="SAM" id="Phobius"/>
    </source>
</evidence>
<dbReference type="GO" id="GO:0016491">
    <property type="term" value="F:oxidoreductase activity"/>
    <property type="evidence" value="ECO:0007669"/>
    <property type="project" value="UniProtKB-KW"/>
</dbReference>
<organism evidence="9 10">
    <name type="scientific">Nocardioides aurantiacus</name>
    <dbReference type="NCBI Taxonomy" id="86796"/>
    <lineage>
        <taxon>Bacteria</taxon>
        <taxon>Bacillati</taxon>
        <taxon>Actinomycetota</taxon>
        <taxon>Actinomycetes</taxon>
        <taxon>Propionibacteriales</taxon>
        <taxon>Nocardioidaceae</taxon>
        <taxon>Nocardioides</taxon>
    </lineage>
</organism>
<keyword evidence="7" id="KW-0812">Transmembrane</keyword>
<dbReference type="RefSeq" id="WP_170169805.1">
    <property type="nucleotide sequence ID" value="NZ_RKHO01000001.1"/>
</dbReference>
<comment type="similarity">
    <text evidence="1">Belongs to the thioredoxin family. DsbA subfamily.</text>
</comment>
<dbReference type="Proteomes" id="UP000281738">
    <property type="component" value="Unassembled WGS sequence"/>
</dbReference>
<accession>A0A3N2CW68</accession>
<sequence>MPSTPTDLPHRTSRAAQLRREAAGRERRRLLLGVAAVVAVLAVVAGVVVLSGRGEETPPPSAVPARAEGGALVLGREDAAHTVVVYEDFLCPYCREFENGSRDFLRADAATGSVQVEYRPFHLLQDDYSERALNAWGLVLADGTPEQAAAFHDKLYDEQPYEASASKPDDAQLAAWAKDSGVQDEALLRRISEGEIDQQLVDAADAKAEQAGVTGTPTVLLDGEPLEGSSISDMVDSLERTLAGS</sequence>
<protein>
    <submittedName>
        <fullName evidence="9">Protein-disulfide isomerase</fullName>
    </submittedName>
</protein>
<dbReference type="SUPFAM" id="SSF52833">
    <property type="entry name" value="Thioredoxin-like"/>
    <property type="match status" value="1"/>
</dbReference>
<dbReference type="InterPro" id="IPR036249">
    <property type="entry name" value="Thioredoxin-like_sf"/>
</dbReference>
<dbReference type="EMBL" id="RKHO01000001">
    <property type="protein sequence ID" value="ROR91706.1"/>
    <property type="molecule type" value="Genomic_DNA"/>
</dbReference>
<evidence type="ECO:0000256" key="5">
    <source>
        <dbReference type="ARBA" id="ARBA00023284"/>
    </source>
</evidence>
<dbReference type="AlphaFoldDB" id="A0A3N2CW68"/>
<evidence type="ECO:0000256" key="3">
    <source>
        <dbReference type="ARBA" id="ARBA00023002"/>
    </source>
</evidence>
<dbReference type="InterPro" id="IPR012336">
    <property type="entry name" value="Thioredoxin-like_fold"/>
</dbReference>
<dbReference type="Gene3D" id="3.40.30.10">
    <property type="entry name" value="Glutaredoxin"/>
    <property type="match status" value="1"/>
</dbReference>
<feature type="domain" description="Thioredoxin-like fold" evidence="8">
    <location>
        <begin position="70"/>
        <end position="231"/>
    </location>
</feature>
<keyword evidence="7" id="KW-0472">Membrane</keyword>
<keyword evidence="9" id="KW-0413">Isomerase</keyword>